<dbReference type="EMBL" id="FQ790362">
    <property type="protein sequence ID" value="CCD56933.1"/>
    <property type="molecule type" value="Genomic_DNA"/>
</dbReference>
<sequence>MCLELDIFHGRAQLRSPDCSAIPRTPRNYGLLNVIWSSQIRYH</sequence>
<dbReference type="AlphaFoldDB" id="G2YZ85"/>
<name>G2YZ85_BOTF4</name>
<reference evidence="2" key="1">
    <citation type="journal article" date="2011" name="PLoS Genet.">
        <title>Genomic analysis of the necrotrophic fungal pathogens Sclerotinia sclerotiorum and Botrytis cinerea.</title>
        <authorList>
            <person name="Amselem J."/>
            <person name="Cuomo C.A."/>
            <person name="van Kan J.A."/>
            <person name="Viaud M."/>
            <person name="Benito E.P."/>
            <person name="Couloux A."/>
            <person name="Coutinho P.M."/>
            <person name="de Vries R.P."/>
            <person name="Dyer P.S."/>
            <person name="Fillinger S."/>
            <person name="Fournier E."/>
            <person name="Gout L."/>
            <person name="Hahn M."/>
            <person name="Kohn L."/>
            <person name="Lapalu N."/>
            <person name="Plummer K.M."/>
            <person name="Pradier J.M."/>
            <person name="Quevillon E."/>
            <person name="Sharon A."/>
            <person name="Simon A."/>
            <person name="ten Have A."/>
            <person name="Tudzynski B."/>
            <person name="Tudzynski P."/>
            <person name="Wincker P."/>
            <person name="Andrew M."/>
            <person name="Anthouard V."/>
            <person name="Beever R.E."/>
            <person name="Beffa R."/>
            <person name="Benoit I."/>
            <person name="Bouzid O."/>
            <person name="Brault B."/>
            <person name="Chen Z."/>
            <person name="Choquer M."/>
            <person name="Collemare J."/>
            <person name="Cotton P."/>
            <person name="Danchin E.G."/>
            <person name="Da Silva C."/>
            <person name="Gautier A."/>
            <person name="Giraud C."/>
            <person name="Giraud T."/>
            <person name="Gonzalez C."/>
            <person name="Grossetete S."/>
            <person name="Guldener U."/>
            <person name="Henrissat B."/>
            <person name="Howlett B.J."/>
            <person name="Kodira C."/>
            <person name="Kretschmer M."/>
            <person name="Lappartient A."/>
            <person name="Leroch M."/>
            <person name="Levis C."/>
            <person name="Mauceli E."/>
            <person name="Neuveglise C."/>
            <person name="Oeser B."/>
            <person name="Pearson M."/>
            <person name="Poulain J."/>
            <person name="Poussereau N."/>
            <person name="Quesneville H."/>
            <person name="Rascle C."/>
            <person name="Schumacher J."/>
            <person name="Segurens B."/>
            <person name="Sexton A."/>
            <person name="Silva E."/>
            <person name="Sirven C."/>
            <person name="Soanes D.M."/>
            <person name="Talbot N.J."/>
            <person name="Templeton M."/>
            <person name="Yandava C."/>
            <person name="Yarden O."/>
            <person name="Zeng Q."/>
            <person name="Rollins J.A."/>
            <person name="Lebrun M.H."/>
            <person name="Dickman M."/>
        </authorList>
    </citation>
    <scope>NUCLEOTIDE SEQUENCE [LARGE SCALE GENOMIC DNA]</scope>
    <source>
        <strain evidence="2">T4</strain>
    </source>
</reference>
<evidence type="ECO:0000313" key="1">
    <source>
        <dbReference type="EMBL" id="CCD56933.1"/>
    </source>
</evidence>
<dbReference type="Proteomes" id="UP000008177">
    <property type="component" value="Unplaced contigs"/>
</dbReference>
<proteinExistence type="predicted"/>
<dbReference type="HOGENOM" id="CLU_3242064_0_0_1"/>
<gene>
    <name evidence="1" type="ORF">BofuT4_uP141950.1</name>
</gene>
<evidence type="ECO:0000313" key="2">
    <source>
        <dbReference type="Proteomes" id="UP000008177"/>
    </source>
</evidence>
<dbReference type="InParanoid" id="G2YZ85"/>
<accession>G2YZ85</accession>
<organism evidence="1 2">
    <name type="scientific">Botryotinia fuckeliana (strain T4)</name>
    <name type="common">Noble rot fungus</name>
    <name type="synonym">Botrytis cinerea</name>
    <dbReference type="NCBI Taxonomy" id="999810"/>
    <lineage>
        <taxon>Eukaryota</taxon>
        <taxon>Fungi</taxon>
        <taxon>Dikarya</taxon>
        <taxon>Ascomycota</taxon>
        <taxon>Pezizomycotina</taxon>
        <taxon>Leotiomycetes</taxon>
        <taxon>Helotiales</taxon>
        <taxon>Sclerotiniaceae</taxon>
        <taxon>Botrytis</taxon>
    </lineage>
</organism>
<protein>
    <submittedName>
        <fullName evidence="1">Uncharacterized protein</fullName>
    </submittedName>
</protein>